<evidence type="ECO:0000256" key="3">
    <source>
        <dbReference type="ARBA" id="ARBA00022692"/>
    </source>
</evidence>
<feature type="transmembrane region" description="Helical" evidence="6">
    <location>
        <begin position="103"/>
        <end position="125"/>
    </location>
</feature>
<feature type="transmembrane region" description="Helical" evidence="6">
    <location>
        <begin position="214"/>
        <end position="234"/>
    </location>
</feature>
<dbReference type="GO" id="GO:0022857">
    <property type="term" value="F:transmembrane transporter activity"/>
    <property type="evidence" value="ECO:0007669"/>
    <property type="project" value="InterPro"/>
</dbReference>
<feature type="domain" description="EamA" evidence="8">
    <location>
        <begin position="28"/>
        <end position="153"/>
    </location>
</feature>
<dbReference type="InterPro" id="IPR037185">
    <property type="entry name" value="EmrE-like"/>
</dbReference>
<organism evidence="9 10">
    <name type="scientific">Gossypium mustelinum</name>
    <name type="common">Cotton</name>
    <name type="synonym">Gossypium caicoense</name>
    <dbReference type="NCBI Taxonomy" id="34275"/>
    <lineage>
        <taxon>Eukaryota</taxon>
        <taxon>Viridiplantae</taxon>
        <taxon>Streptophyta</taxon>
        <taxon>Embryophyta</taxon>
        <taxon>Tracheophyta</taxon>
        <taxon>Spermatophyta</taxon>
        <taxon>Magnoliopsida</taxon>
        <taxon>eudicotyledons</taxon>
        <taxon>Gunneridae</taxon>
        <taxon>Pentapetalae</taxon>
        <taxon>rosids</taxon>
        <taxon>malvids</taxon>
        <taxon>Malvales</taxon>
        <taxon>Malvaceae</taxon>
        <taxon>Malvoideae</taxon>
        <taxon>Gossypium</taxon>
    </lineage>
</organism>
<dbReference type="AlphaFoldDB" id="A0A5D2VAL8"/>
<evidence type="ECO:0000256" key="4">
    <source>
        <dbReference type="ARBA" id="ARBA00022989"/>
    </source>
</evidence>
<dbReference type="InterPro" id="IPR000620">
    <property type="entry name" value="EamA_dom"/>
</dbReference>
<evidence type="ECO:0000313" key="10">
    <source>
        <dbReference type="Proteomes" id="UP000323597"/>
    </source>
</evidence>
<evidence type="ECO:0000256" key="6">
    <source>
        <dbReference type="RuleBase" id="RU363077"/>
    </source>
</evidence>
<evidence type="ECO:0000256" key="1">
    <source>
        <dbReference type="ARBA" id="ARBA00004141"/>
    </source>
</evidence>
<evidence type="ECO:0000256" key="2">
    <source>
        <dbReference type="ARBA" id="ARBA00007635"/>
    </source>
</evidence>
<evidence type="ECO:0000259" key="8">
    <source>
        <dbReference type="Pfam" id="PF00892"/>
    </source>
</evidence>
<dbReference type="Pfam" id="PF00892">
    <property type="entry name" value="EamA"/>
    <property type="match status" value="2"/>
</dbReference>
<keyword evidence="3 6" id="KW-0812">Transmembrane</keyword>
<proteinExistence type="inferred from homology"/>
<feature type="transmembrane region" description="Helical" evidence="6">
    <location>
        <begin position="137"/>
        <end position="155"/>
    </location>
</feature>
<feature type="region of interest" description="Disordered" evidence="7">
    <location>
        <begin position="330"/>
        <end position="353"/>
    </location>
</feature>
<dbReference type="GO" id="GO:0016020">
    <property type="term" value="C:membrane"/>
    <property type="evidence" value="ECO:0007669"/>
    <property type="project" value="UniProtKB-SubCell"/>
</dbReference>
<evidence type="ECO:0000313" key="9">
    <source>
        <dbReference type="EMBL" id="TYI86376.1"/>
    </source>
</evidence>
<evidence type="ECO:0000256" key="7">
    <source>
        <dbReference type="SAM" id="MobiDB-lite"/>
    </source>
</evidence>
<evidence type="ECO:0000256" key="5">
    <source>
        <dbReference type="ARBA" id="ARBA00023136"/>
    </source>
</evidence>
<gene>
    <name evidence="9" type="ORF">E1A91_D04G060800v1</name>
</gene>
<dbReference type="InterPro" id="IPR030184">
    <property type="entry name" value="WAT1-related"/>
</dbReference>
<comment type="subcellular location">
    <subcellularLocation>
        <location evidence="1 6">Membrane</location>
        <topology evidence="1 6">Multi-pass membrane protein</topology>
    </subcellularLocation>
</comment>
<feature type="transmembrane region" description="Helical" evidence="6">
    <location>
        <begin position="246"/>
        <end position="266"/>
    </location>
</feature>
<feature type="transmembrane region" description="Helical" evidence="6">
    <location>
        <begin position="304"/>
        <end position="322"/>
    </location>
</feature>
<keyword evidence="4 6" id="KW-1133">Transmembrane helix</keyword>
<protein>
    <recommendedName>
        <fullName evidence="6">WAT1-related protein</fullName>
    </recommendedName>
</protein>
<dbReference type="Proteomes" id="UP000323597">
    <property type="component" value="Chromosome D04"/>
</dbReference>
<feature type="domain" description="EamA" evidence="8">
    <location>
        <begin position="185"/>
        <end position="322"/>
    </location>
</feature>
<reference evidence="9 10" key="1">
    <citation type="submission" date="2019-07" db="EMBL/GenBank/DDBJ databases">
        <title>WGS assembly of Gossypium mustelinum.</title>
        <authorList>
            <person name="Chen Z.J."/>
            <person name="Sreedasyam A."/>
            <person name="Ando A."/>
            <person name="Song Q."/>
            <person name="De L."/>
            <person name="Hulse-Kemp A."/>
            <person name="Ding M."/>
            <person name="Ye W."/>
            <person name="Kirkbride R."/>
            <person name="Jenkins J."/>
            <person name="Plott C."/>
            <person name="Lovell J."/>
            <person name="Lin Y.-M."/>
            <person name="Vaughn R."/>
            <person name="Liu B."/>
            <person name="Li W."/>
            <person name="Simpson S."/>
            <person name="Scheffler B."/>
            <person name="Saski C."/>
            <person name="Grover C."/>
            <person name="Hu G."/>
            <person name="Conover J."/>
            <person name="Carlson J."/>
            <person name="Shu S."/>
            <person name="Boston L."/>
            <person name="Williams M."/>
            <person name="Peterson D."/>
            <person name="Mcgee K."/>
            <person name="Jones D."/>
            <person name="Wendel J."/>
            <person name="Stelly D."/>
            <person name="Grimwood J."/>
            <person name="Schmutz J."/>
        </authorList>
    </citation>
    <scope>NUCLEOTIDE SEQUENCE [LARGE SCALE GENOMIC DNA]</scope>
    <source>
        <strain evidence="9">1408120.09</strain>
    </source>
</reference>
<keyword evidence="5 6" id="KW-0472">Membrane</keyword>
<name>A0A5D2VAL8_GOSMU</name>
<dbReference type="EMBL" id="CM017652">
    <property type="protein sequence ID" value="TYI86376.1"/>
    <property type="molecule type" value="Genomic_DNA"/>
</dbReference>
<dbReference type="PANTHER" id="PTHR31218">
    <property type="entry name" value="WAT1-RELATED PROTEIN"/>
    <property type="match status" value="1"/>
</dbReference>
<accession>A0A5D2VAL8</accession>
<dbReference type="SUPFAM" id="SSF103481">
    <property type="entry name" value="Multidrug resistance efflux transporter EmrE"/>
    <property type="match status" value="2"/>
</dbReference>
<keyword evidence="10" id="KW-1185">Reference proteome</keyword>
<comment type="similarity">
    <text evidence="2 6">Belongs to the drug/metabolite transporter (DMT) superfamily. Plant drug/metabolite exporter (P-DME) (TC 2.A.7.4) family.</text>
</comment>
<sequence length="353" mass="38211">MAGKWGYRDVVPITAMVAVECSDVVLSILFKAASLKGMSYFVYIAYCYVLATLVFVPLAFLSNRKKLLIPLEFPLISRICLLGLLGFSGQVCAYKGLELGSPTLASAISNLAPAFTFILAVLFRIEKVSFTSSTTQAKIIGTITSISGALLIVLYKGPKVIPSSTSSSVSLQWPLESTQSNWVIGGLLEALAYLFFSFWYIVQSKVMKIYPEEITVNVYYNMSVAIIALAACLIKEQNLSSWTLHPSISVVSVLYSGLFGFPFSSGVHTWGVRVKGPVFVAIFRPTSIVIAVIMSAIFLGEAVYLGSVIGGVILTIGLYAVLWGKAKEEEMKDDGSGLSTKAPLLKSQNVEEN</sequence>
<feature type="transmembrane region" description="Helical" evidence="6">
    <location>
        <begin position="40"/>
        <end position="63"/>
    </location>
</feature>
<feature type="transmembrane region" description="Helical" evidence="6">
    <location>
        <begin position="278"/>
        <end position="298"/>
    </location>
</feature>
<feature type="transmembrane region" description="Helical" evidence="6">
    <location>
        <begin position="182"/>
        <end position="202"/>
    </location>
</feature>